<dbReference type="PANTHER" id="PTHR30419">
    <property type="entry name" value="HTH-TYPE TRANSCRIPTIONAL REGULATOR YBHD"/>
    <property type="match status" value="1"/>
</dbReference>
<evidence type="ECO:0000259" key="5">
    <source>
        <dbReference type="PROSITE" id="PS50931"/>
    </source>
</evidence>
<comment type="similarity">
    <text evidence="1">Belongs to the LysR transcriptional regulatory family.</text>
</comment>
<dbReference type="Pfam" id="PF03466">
    <property type="entry name" value="LysR_substrate"/>
    <property type="match status" value="1"/>
</dbReference>
<dbReference type="InterPro" id="IPR000847">
    <property type="entry name" value="LysR_HTH_N"/>
</dbReference>
<feature type="domain" description="HTH lysR-type" evidence="5">
    <location>
        <begin position="1"/>
        <end position="59"/>
    </location>
</feature>
<accession>A0AAV5NTM8</accession>
<dbReference type="GO" id="GO:0003677">
    <property type="term" value="F:DNA binding"/>
    <property type="evidence" value="ECO:0007669"/>
    <property type="project" value="UniProtKB-KW"/>
</dbReference>
<dbReference type="SUPFAM" id="SSF53850">
    <property type="entry name" value="Periplasmic binding protein-like II"/>
    <property type="match status" value="1"/>
</dbReference>
<dbReference type="PANTHER" id="PTHR30419:SF30">
    <property type="entry name" value="LYSR FAMILY TRANSCRIPTIONAL REGULATOR"/>
    <property type="match status" value="1"/>
</dbReference>
<dbReference type="Pfam" id="PF00126">
    <property type="entry name" value="HTH_1"/>
    <property type="match status" value="1"/>
</dbReference>
<organism evidence="6 7">
    <name type="scientific">Vibrio penaeicida</name>
    <dbReference type="NCBI Taxonomy" id="104609"/>
    <lineage>
        <taxon>Bacteria</taxon>
        <taxon>Pseudomonadati</taxon>
        <taxon>Pseudomonadota</taxon>
        <taxon>Gammaproteobacteria</taxon>
        <taxon>Vibrionales</taxon>
        <taxon>Vibrionaceae</taxon>
        <taxon>Vibrio</taxon>
    </lineage>
</organism>
<comment type="caution">
    <text evidence="6">The sequence shown here is derived from an EMBL/GenBank/DDBJ whole genome shotgun (WGS) entry which is preliminary data.</text>
</comment>
<dbReference type="InterPro" id="IPR036390">
    <property type="entry name" value="WH_DNA-bd_sf"/>
</dbReference>
<dbReference type="Gene3D" id="3.40.190.290">
    <property type="match status" value="1"/>
</dbReference>
<name>A0AAV5NTM8_9VIBR</name>
<protein>
    <submittedName>
        <fullName evidence="6">LysR family transcriptional regulator</fullName>
    </submittedName>
</protein>
<dbReference type="EMBL" id="BSNX01000041">
    <property type="protein sequence ID" value="GLQ73957.1"/>
    <property type="molecule type" value="Genomic_DNA"/>
</dbReference>
<evidence type="ECO:0000313" key="6">
    <source>
        <dbReference type="EMBL" id="GLQ73957.1"/>
    </source>
</evidence>
<sequence length="295" mass="34079">MHTLDQLNAFVEVYENGSYSAAAKRLKKDRTTIRELVKAYEDCLGLELFSIVGRKAVPTEYAEKLINQVRIVTIQNQSLVQYGHSLFEKGIDELKIGYESCFPVDFIEKIEALSLLHYPNLRVHWIASSREECLDFLMAGEMDFALLSSKGMAYAEKPVQFTHLGYVPFGLYVGKDSNWASKKLISMDDIHNSIQYQLEERGNDSIIKSFANHTRKINDFSLLLTFLRTNGWAYLPQHRTRYWVEKGELIKKESALLAKDYKIPFSVFSRVGNENLPIHSTVNRWFCEYASMYLD</sequence>
<dbReference type="InterPro" id="IPR005119">
    <property type="entry name" value="LysR_subst-bd"/>
</dbReference>
<dbReference type="SUPFAM" id="SSF46785">
    <property type="entry name" value="Winged helix' DNA-binding domain"/>
    <property type="match status" value="1"/>
</dbReference>
<evidence type="ECO:0000313" key="7">
    <source>
        <dbReference type="Proteomes" id="UP001156690"/>
    </source>
</evidence>
<dbReference type="PROSITE" id="PS50931">
    <property type="entry name" value="HTH_LYSR"/>
    <property type="match status" value="1"/>
</dbReference>
<dbReference type="AlphaFoldDB" id="A0AAV5NTM8"/>
<dbReference type="RefSeq" id="WP_185829900.1">
    <property type="nucleotide sequence ID" value="NZ_AP025145.1"/>
</dbReference>
<evidence type="ECO:0000256" key="3">
    <source>
        <dbReference type="ARBA" id="ARBA00023125"/>
    </source>
</evidence>
<dbReference type="GO" id="GO:0003700">
    <property type="term" value="F:DNA-binding transcription factor activity"/>
    <property type="evidence" value="ECO:0007669"/>
    <property type="project" value="InterPro"/>
</dbReference>
<keyword evidence="3" id="KW-0238">DNA-binding</keyword>
<evidence type="ECO:0000256" key="1">
    <source>
        <dbReference type="ARBA" id="ARBA00009437"/>
    </source>
</evidence>
<keyword evidence="4" id="KW-0804">Transcription</keyword>
<keyword evidence="2" id="KW-0805">Transcription regulation</keyword>
<dbReference type="Gene3D" id="1.10.10.10">
    <property type="entry name" value="Winged helix-like DNA-binding domain superfamily/Winged helix DNA-binding domain"/>
    <property type="match status" value="1"/>
</dbReference>
<proteinExistence type="inferred from homology"/>
<dbReference type="Proteomes" id="UP001156690">
    <property type="component" value="Unassembled WGS sequence"/>
</dbReference>
<dbReference type="GO" id="GO:0005829">
    <property type="term" value="C:cytosol"/>
    <property type="evidence" value="ECO:0007669"/>
    <property type="project" value="TreeGrafter"/>
</dbReference>
<gene>
    <name evidence="6" type="ORF">GCM10007932_33170</name>
</gene>
<keyword evidence="7" id="KW-1185">Reference proteome</keyword>
<evidence type="ECO:0000256" key="2">
    <source>
        <dbReference type="ARBA" id="ARBA00023015"/>
    </source>
</evidence>
<reference evidence="7" key="1">
    <citation type="journal article" date="2019" name="Int. J. Syst. Evol. Microbiol.">
        <title>The Global Catalogue of Microorganisms (GCM) 10K type strain sequencing project: providing services to taxonomists for standard genome sequencing and annotation.</title>
        <authorList>
            <consortium name="The Broad Institute Genomics Platform"/>
            <consortium name="The Broad Institute Genome Sequencing Center for Infectious Disease"/>
            <person name="Wu L."/>
            <person name="Ma J."/>
        </authorList>
    </citation>
    <scope>NUCLEOTIDE SEQUENCE [LARGE SCALE GENOMIC DNA]</scope>
    <source>
        <strain evidence="7">NBRC 15640</strain>
    </source>
</reference>
<dbReference type="InterPro" id="IPR036388">
    <property type="entry name" value="WH-like_DNA-bd_sf"/>
</dbReference>
<evidence type="ECO:0000256" key="4">
    <source>
        <dbReference type="ARBA" id="ARBA00023163"/>
    </source>
</evidence>
<dbReference type="InterPro" id="IPR050950">
    <property type="entry name" value="HTH-type_LysR_regulators"/>
</dbReference>